<evidence type="ECO:0000256" key="1">
    <source>
        <dbReference type="ARBA" id="ARBA00004323"/>
    </source>
</evidence>
<dbReference type="STRING" id="71717.A0A4Y7TLX0"/>
<keyword evidence="5 10" id="KW-0812">Transmembrane</keyword>
<evidence type="ECO:0000256" key="10">
    <source>
        <dbReference type="RuleBase" id="RU363063"/>
    </source>
</evidence>
<protein>
    <recommendedName>
        <fullName evidence="10">Hexosyltransferase</fullName>
        <ecNumber evidence="10">2.4.1.-</ecNumber>
    </recommendedName>
</protein>
<dbReference type="Proteomes" id="UP000298030">
    <property type="component" value="Unassembled WGS sequence"/>
</dbReference>
<dbReference type="InterPro" id="IPR002659">
    <property type="entry name" value="Glyco_trans_31"/>
</dbReference>
<evidence type="ECO:0000256" key="9">
    <source>
        <dbReference type="ARBA" id="ARBA00023136"/>
    </source>
</evidence>
<evidence type="ECO:0000256" key="5">
    <source>
        <dbReference type="ARBA" id="ARBA00022692"/>
    </source>
</evidence>
<sequence length="466" mass="52472">MSYPPQDPRPSTDQDSLNSDFSLSQKKTLLETLREWIPLDAARSAIRLPESASVPYARLATDEEHGDPASSSSSTKTWSEKLWRWIRPLAIAITTLLLLLLALILLKRTGARGPKAQVPPIPSLPPMPDNTFSFEKDSRPSWLGKPPAGGPLVLRVAVVSRVDEFDRRQAVRDSVFNGIRESDVTLDFRFFVGTSTHTDVNKRLVQENGTYGDLVKLEIADKKQRLSEKRFGALKWGGSVASDQYDWFMTMDSDTFVRFGALAQRMPIFMEGKNLNPRKDPILIGRLGAHRTYFQNTVPDEIDDPKDEDEVLKGPWFSYPSGIGYMLSSSLVETLLSVDSPTLPHHIPYPSDDVMIGAWIAGLESFPDTNIEFETTPEHSPLPVHKVIPRPYLPKAVHTDILDDVDGWHDFSDRGGHNATFSWSSVCVHHVTGDEMRYFRGMEAIKGEWKVERRGLGLRSLMFGRR</sequence>
<dbReference type="Gene3D" id="3.90.550.50">
    <property type="match status" value="1"/>
</dbReference>
<dbReference type="AlphaFoldDB" id="A0A4Y7TLX0"/>
<accession>A0A4Y7TLX0</accession>
<dbReference type="EMBL" id="QPFP01000008">
    <property type="protein sequence ID" value="TEB35195.1"/>
    <property type="molecule type" value="Genomic_DNA"/>
</dbReference>
<evidence type="ECO:0000256" key="4">
    <source>
        <dbReference type="ARBA" id="ARBA00022679"/>
    </source>
</evidence>
<organism evidence="12 13">
    <name type="scientific">Coprinellus micaceus</name>
    <name type="common">Glistening ink-cap mushroom</name>
    <name type="synonym">Coprinus micaceus</name>
    <dbReference type="NCBI Taxonomy" id="71717"/>
    <lineage>
        <taxon>Eukaryota</taxon>
        <taxon>Fungi</taxon>
        <taxon>Dikarya</taxon>
        <taxon>Basidiomycota</taxon>
        <taxon>Agaricomycotina</taxon>
        <taxon>Agaricomycetes</taxon>
        <taxon>Agaricomycetidae</taxon>
        <taxon>Agaricales</taxon>
        <taxon>Agaricineae</taxon>
        <taxon>Psathyrellaceae</taxon>
        <taxon>Coprinellus</taxon>
    </lineage>
</organism>
<keyword evidence="7 10" id="KW-1133">Transmembrane helix</keyword>
<reference evidence="12 13" key="1">
    <citation type="journal article" date="2019" name="Nat. Ecol. Evol.">
        <title>Megaphylogeny resolves global patterns of mushroom evolution.</title>
        <authorList>
            <person name="Varga T."/>
            <person name="Krizsan K."/>
            <person name="Foldi C."/>
            <person name="Dima B."/>
            <person name="Sanchez-Garcia M."/>
            <person name="Sanchez-Ramirez S."/>
            <person name="Szollosi G.J."/>
            <person name="Szarkandi J.G."/>
            <person name="Papp V."/>
            <person name="Albert L."/>
            <person name="Andreopoulos W."/>
            <person name="Angelini C."/>
            <person name="Antonin V."/>
            <person name="Barry K.W."/>
            <person name="Bougher N.L."/>
            <person name="Buchanan P."/>
            <person name="Buyck B."/>
            <person name="Bense V."/>
            <person name="Catcheside P."/>
            <person name="Chovatia M."/>
            <person name="Cooper J."/>
            <person name="Damon W."/>
            <person name="Desjardin D."/>
            <person name="Finy P."/>
            <person name="Geml J."/>
            <person name="Haridas S."/>
            <person name="Hughes K."/>
            <person name="Justo A."/>
            <person name="Karasinski D."/>
            <person name="Kautmanova I."/>
            <person name="Kiss B."/>
            <person name="Kocsube S."/>
            <person name="Kotiranta H."/>
            <person name="LaButti K.M."/>
            <person name="Lechner B.E."/>
            <person name="Liimatainen K."/>
            <person name="Lipzen A."/>
            <person name="Lukacs Z."/>
            <person name="Mihaltcheva S."/>
            <person name="Morgado L.N."/>
            <person name="Niskanen T."/>
            <person name="Noordeloos M.E."/>
            <person name="Ohm R.A."/>
            <person name="Ortiz-Santana B."/>
            <person name="Ovrebo C."/>
            <person name="Racz N."/>
            <person name="Riley R."/>
            <person name="Savchenko A."/>
            <person name="Shiryaev A."/>
            <person name="Soop K."/>
            <person name="Spirin V."/>
            <person name="Szebenyi C."/>
            <person name="Tomsovsky M."/>
            <person name="Tulloss R.E."/>
            <person name="Uehling J."/>
            <person name="Grigoriev I.V."/>
            <person name="Vagvolgyi C."/>
            <person name="Papp T."/>
            <person name="Martin F.M."/>
            <person name="Miettinen O."/>
            <person name="Hibbett D.S."/>
            <person name="Nagy L.G."/>
        </authorList>
    </citation>
    <scope>NUCLEOTIDE SEQUENCE [LARGE SCALE GENOMIC DNA]</scope>
    <source>
        <strain evidence="12 13">FP101781</strain>
    </source>
</reference>
<dbReference type="EC" id="2.4.1.-" evidence="10"/>
<keyword evidence="13" id="KW-1185">Reference proteome</keyword>
<comment type="caution">
    <text evidence="12">The sequence shown here is derived from an EMBL/GenBank/DDBJ whole genome shotgun (WGS) entry which is preliminary data.</text>
</comment>
<evidence type="ECO:0000313" key="13">
    <source>
        <dbReference type="Proteomes" id="UP000298030"/>
    </source>
</evidence>
<comment type="subcellular location">
    <subcellularLocation>
        <location evidence="1 10">Golgi apparatus membrane</location>
        <topology evidence="1 10">Single-pass type II membrane protein</topology>
    </subcellularLocation>
</comment>
<comment type="similarity">
    <text evidence="2 10">Belongs to the glycosyltransferase 31 family.</text>
</comment>
<evidence type="ECO:0000313" key="12">
    <source>
        <dbReference type="EMBL" id="TEB35195.1"/>
    </source>
</evidence>
<keyword evidence="6 10" id="KW-0735">Signal-anchor</keyword>
<evidence type="ECO:0000256" key="2">
    <source>
        <dbReference type="ARBA" id="ARBA00008661"/>
    </source>
</evidence>
<keyword evidence="3 10" id="KW-0328">Glycosyltransferase</keyword>
<evidence type="ECO:0000256" key="11">
    <source>
        <dbReference type="SAM" id="MobiDB-lite"/>
    </source>
</evidence>
<gene>
    <name evidence="12" type="ORF">FA13DRAFT_1448033</name>
</gene>
<dbReference type="PANTHER" id="PTHR11214">
    <property type="entry name" value="BETA-1,3-N-ACETYLGLUCOSAMINYLTRANSFERASE"/>
    <property type="match status" value="1"/>
</dbReference>
<name>A0A4Y7TLX0_COPMI</name>
<keyword evidence="9 10" id="KW-0472">Membrane</keyword>
<evidence type="ECO:0000256" key="3">
    <source>
        <dbReference type="ARBA" id="ARBA00022676"/>
    </source>
</evidence>
<evidence type="ECO:0000256" key="6">
    <source>
        <dbReference type="ARBA" id="ARBA00022968"/>
    </source>
</evidence>
<feature type="region of interest" description="Disordered" evidence="11">
    <location>
        <begin position="1"/>
        <end position="20"/>
    </location>
</feature>
<evidence type="ECO:0000256" key="7">
    <source>
        <dbReference type="ARBA" id="ARBA00022989"/>
    </source>
</evidence>
<dbReference type="Pfam" id="PF01762">
    <property type="entry name" value="Galactosyl_T"/>
    <property type="match status" value="1"/>
</dbReference>
<feature type="compositionally biased region" description="Polar residues" evidence="11">
    <location>
        <begin position="9"/>
        <end position="20"/>
    </location>
</feature>
<keyword evidence="4" id="KW-0808">Transferase</keyword>
<dbReference type="GO" id="GO:0000139">
    <property type="term" value="C:Golgi membrane"/>
    <property type="evidence" value="ECO:0007669"/>
    <property type="project" value="UniProtKB-SubCell"/>
</dbReference>
<dbReference type="GO" id="GO:0016758">
    <property type="term" value="F:hexosyltransferase activity"/>
    <property type="evidence" value="ECO:0007669"/>
    <property type="project" value="InterPro"/>
</dbReference>
<dbReference type="OrthoDB" id="3001461at2759"/>
<keyword evidence="8 10" id="KW-0333">Golgi apparatus</keyword>
<proteinExistence type="inferred from homology"/>
<feature type="transmembrane region" description="Helical" evidence="10">
    <location>
        <begin position="85"/>
        <end position="106"/>
    </location>
</feature>
<evidence type="ECO:0000256" key="8">
    <source>
        <dbReference type="ARBA" id="ARBA00023034"/>
    </source>
</evidence>